<comment type="caution">
    <text evidence="2">The sequence shown here is derived from an EMBL/GenBank/DDBJ whole genome shotgun (WGS) entry which is preliminary data.</text>
</comment>
<feature type="region of interest" description="Disordered" evidence="1">
    <location>
        <begin position="49"/>
        <end position="141"/>
    </location>
</feature>
<dbReference type="AlphaFoldDB" id="A0AAD3S0D4"/>
<evidence type="ECO:0000313" key="2">
    <source>
        <dbReference type="EMBL" id="GMH02065.1"/>
    </source>
</evidence>
<organism evidence="2 3">
    <name type="scientific">Nepenthes gracilis</name>
    <name type="common">Slender pitcher plant</name>
    <dbReference type="NCBI Taxonomy" id="150966"/>
    <lineage>
        <taxon>Eukaryota</taxon>
        <taxon>Viridiplantae</taxon>
        <taxon>Streptophyta</taxon>
        <taxon>Embryophyta</taxon>
        <taxon>Tracheophyta</taxon>
        <taxon>Spermatophyta</taxon>
        <taxon>Magnoliopsida</taxon>
        <taxon>eudicotyledons</taxon>
        <taxon>Gunneridae</taxon>
        <taxon>Pentapetalae</taxon>
        <taxon>Caryophyllales</taxon>
        <taxon>Nepenthaceae</taxon>
        <taxon>Nepenthes</taxon>
    </lineage>
</organism>
<dbReference type="EMBL" id="BSYO01000003">
    <property type="protein sequence ID" value="GMH02065.1"/>
    <property type="molecule type" value="Genomic_DNA"/>
</dbReference>
<protein>
    <submittedName>
        <fullName evidence="2">Uncharacterized protein</fullName>
    </submittedName>
</protein>
<reference evidence="2" key="1">
    <citation type="submission" date="2023-05" db="EMBL/GenBank/DDBJ databases">
        <title>Nepenthes gracilis genome sequencing.</title>
        <authorList>
            <person name="Fukushima K."/>
        </authorList>
    </citation>
    <scope>NUCLEOTIDE SEQUENCE</scope>
    <source>
        <strain evidence="2">SING2019-196</strain>
    </source>
</reference>
<gene>
    <name evidence="2" type="ORF">Nepgr_003904</name>
</gene>
<feature type="compositionally biased region" description="Polar residues" evidence="1">
    <location>
        <begin position="439"/>
        <end position="450"/>
    </location>
</feature>
<evidence type="ECO:0000313" key="3">
    <source>
        <dbReference type="Proteomes" id="UP001279734"/>
    </source>
</evidence>
<sequence length="753" mass="81402">MRNIEELRKKLGASKPRVLEVSYNYGTIIRLRLFIYEEHSVDDVGISGSKGFGTETSSPLPIDNMSPYTEGGDGCATLGFHKASPPPIDSLPLPSPSSSPSLLPSPSPWVASNEDLSATNDSGDSIDHPLVNDGSSGPAVADHSELELQSCHTNEDALDEAPTSCSSPDAASLGLIAAVNDKAPSNTLIGCSQVDIDLEQHNEAFGVHLTCLGWPDPGSDHGVALVGPKASLFLGDQVAESKPLQEAIWAANELLNSIPSHANCPGQAPHLVVHDQPTSIGNQDIQNPLVLGFIRPALVNKKTSRMKLTVRADEGSCVEPVENSLYRIGMDSQPPPLDAVKPIIKSHLITPSAKEDSRNKEQKDLHIASCYGTAPASRSKVGSTMESSISPDVLFKDVFLRNPLMRELLATRKSTFQIKLPAWQPASNVFKSGKPPGNKESQQSKHSTAQRIRIQEPGSSGVLQITWNASCSSTSADERPTKKLYNNQTIKENDFFKPPTPEAIFRDHARGGTRIQGYRHAGLEGESAFLCHVSQPIQKKPVMRELLARLESTCQIRTLVSHRINSAGSAIGRSATRLLIYHRAAILLFSTRGSVWQQTNPVVSSFTETYEPSPDHILRREISAVRDSALLCNIASSERQEIGCLRATVSSEDESIGPRGSSSHGEGEGYDVVVPTFDDVELKMAMIEAWIVAKEASPNSASRIVTEVEHLWRKLLELKANRCLALTLQLPSCSQAARGYLPDEVSVGCEAAA</sequence>
<dbReference type="Proteomes" id="UP001279734">
    <property type="component" value="Unassembled WGS sequence"/>
</dbReference>
<feature type="compositionally biased region" description="Polar residues" evidence="1">
    <location>
        <begin position="114"/>
        <end position="123"/>
    </location>
</feature>
<accession>A0AAD3S0D4</accession>
<feature type="compositionally biased region" description="Pro residues" evidence="1">
    <location>
        <begin position="84"/>
        <end position="107"/>
    </location>
</feature>
<evidence type="ECO:0000256" key="1">
    <source>
        <dbReference type="SAM" id="MobiDB-lite"/>
    </source>
</evidence>
<proteinExistence type="predicted"/>
<feature type="region of interest" description="Disordered" evidence="1">
    <location>
        <begin position="427"/>
        <end position="455"/>
    </location>
</feature>
<name>A0AAD3S0D4_NEPGR</name>
<keyword evidence="3" id="KW-1185">Reference proteome</keyword>